<gene>
    <name evidence="2" type="ORF">IQ241_11265</name>
</gene>
<dbReference type="GO" id="GO:0005737">
    <property type="term" value="C:cytoplasm"/>
    <property type="evidence" value="ECO:0007669"/>
    <property type="project" value="TreeGrafter"/>
</dbReference>
<sequence length="208" mass="23898">MGPADAEAIFRIFADDQVTQYTDMDSATQLSQVEWLIQRRTELFRQKKRIRWGIARKQDNVIIGSCGYTQWHQQSRRAEIGYELARAYWHQGIMTEAAKAVIDFGFQAMELNRIEAMVMLENQASMKLNEPVRFSLRKTCSSESLPFILRLAVSRAIWPSWAIFQTARSLISTDKFMSMKVTNRIGSSSNQPWLAIVPNKISACPSRL</sequence>
<dbReference type="GO" id="GO:0008999">
    <property type="term" value="F:protein-N-terminal-alanine acetyltransferase activity"/>
    <property type="evidence" value="ECO:0007669"/>
    <property type="project" value="TreeGrafter"/>
</dbReference>
<dbReference type="EMBL" id="JADEXG010000023">
    <property type="protein sequence ID" value="MBE9077866.1"/>
    <property type="molecule type" value="Genomic_DNA"/>
</dbReference>
<dbReference type="InterPro" id="IPR051531">
    <property type="entry name" value="N-acetyltransferase"/>
</dbReference>
<dbReference type="PANTHER" id="PTHR43792">
    <property type="entry name" value="GNAT FAMILY, PUTATIVE (AFU_ORTHOLOGUE AFUA_3G00765)-RELATED-RELATED"/>
    <property type="match status" value="1"/>
</dbReference>
<dbReference type="Proteomes" id="UP000636505">
    <property type="component" value="Unassembled WGS sequence"/>
</dbReference>
<dbReference type="PROSITE" id="PS51186">
    <property type="entry name" value="GNAT"/>
    <property type="match status" value="1"/>
</dbReference>
<name>A0A8J7APJ4_9CYAN</name>
<dbReference type="AlphaFoldDB" id="A0A8J7APJ4"/>
<dbReference type="InterPro" id="IPR000182">
    <property type="entry name" value="GNAT_dom"/>
</dbReference>
<reference evidence="2" key="1">
    <citation type="submission" date="2020-10" db="EMBL/GenBank/DDBJ databases">
        <authorList>
            <person name="Castelo-Branco R."/>
            <person name="Eusebio N."/>
            <person name="Adriana R."/>
            <person name="Vieira A."/>
            <person name="Brugerolle De Fraissinette N."/>
            <person name="Rezende De Castro R."/>
            <person name="Schneider M.P."/>
            <person name="Vasconcelos V."/>
            <person name="Leao P.N."/>
        </authorList>
    </citation>
    <scope>NUCLEOTIDE SEQUENCE</scope>
    <source>
        <strain evidence="2">LEGE 07310</strain>
    </source>
</reference>
<feature type="domain" description="N-acetyltransferase" evidence="1">
    <location>
        <begin position="1"/>
        <end position="152"/>
    </location>
</feature>
<evidence type="ECO:0000313" key="2">
    <source>
        <dbReference type="EMBL" id="MBE9077866.1"/>
    </source>
</evidence>
<comment type="caution">
    <text evidence="2">The sequence shown here is derived from an EMBL/GenBank/DDBJ whole genome shotgun (WGS) entry which is preliminary data.</text>
</comment>
<organism evidence="2 3">
    <name type="scientific">Vasconcelosia minhoensis LEGE 07310</name>
    <dbReference type="NCBI Taxonomy" id="915328"/>
    <lineage>
        <taxon>Bacteria</taxon>
        <taxon>Bacillati</taxon>
        <taxon>Cyanobacteriota</taxon>
        <taxon>Cyanophyceae</taxon>
        <taxon>Nodosilineales</taxon>
        <taxon>Cymatolegaceae</taxon>
        <taxon>Vasconcelosia</taxon>
        <taxon>Vasconcelosia minhoensis</taxon>
    </lineage>
</organism>
<evidence type="ECO:0000313" key="3">
    <source>
        <dbReference type="Proteomes" id="UP000636505"/>
    </source>
</evidence>
<protein>
    <submittedName>
        <fullName evidence="2">GNAT family N-acetyltransferase</fullName>
    </submittedName>
</protein>
<accession>A0A8J7APJ4</accession>
<dbReference type="InterPro" id="IPR016181">
    <property type="entry name" value="Acyl_CoA_acyltransferase"/>
</dbReference>
<evidence type="ECO:0000259" key="1">
    <source>
        <dbReference type="PROSITE" id="PS51186"/>
    </source>
</evidence>
<proteinExistence type="predicted"/>
<dbReference type="Pfam" id="PF13302">
    <property type="entry name" value="Acetyltransf_3"/>
    <property type="match status" value="1"/>
</dbReference>
<dbReference type="SUPFAM" id="SSF55729">
    <property type="entry name" value="Acyl-CoA N-acyltransferases (Nat)"/>
    <property type="match status" value="1"/>
</dbReference>
<dbReference type="Gene3D" id="3.40.630.30">
    <property type="match status" value="1"/>
</dbReference>
<keyword evidence="3" id="KW-1185">Reference proteome</keyword>
<dbReference type="PANTHER" id="PTHR43792:SF9">
    <property type="entry name" value="RIBOSOMAL-PROTEIN-ALANINE ACETYLTRANSFERASE"/>
    <property type="match status" value="1"/>
</dbReference>